<dbReference type="HAMAP" id="MF_01808">
    <property type="entry name" value="Recomb_XerC_XerD"/>
    <property type="match status" value="1"/>
</dbReference>
<reference evidence="14 15" key="1">
    <citation type="journal article" date="2011" name="Stand. Genomic Sci.">
        <title>Complete genome sequence of 'Thioalkalivibrio sulfidophilus' HL-EbGr7.</title>
        <authorList>
            <person name="Muyzer G."/>
            <person name="Sorokin D.Y."/>
            <person name="Mavromatis K."/>
            <person name="Lapidus A."/>
            <person name="Clum A."/>
            <person name="Ivanova N."/>
            <person name="Pati A."/>
            <person name="d'Haeseleer P."/>
            <person name="Woyke T."/>
            <person name="Kyrpides N.C."/>
        </authorList>
    </citation>
    <scope>NUCLEOTIDE SEQUENCE [LARGE SCALE GENOMIC DNA]</scope>
    <source>
        <strain evidence="14 15">HL-EbGR7</strain>
    </source>
</reference>
<dbReference type="GO" id="GO:0051301">
    <property type="term" value="P:cell division"/>
    <property type="evidence" value="ECO:0007669"/>
    <property type="project" value="UniProtKB-UniRule"/>
</dbReference>
<dbReference type="InterPro" id="IPR002104">
    <property type="entry name" value="Integrase_catalytic"/>
</dbReference>
<feature type="active site" description="O-(3'-phospho-DNA)-tyrosine intermediate" evidence="11">
    <location>
        <position position="273"/>
    </location>
</feature>
<dbReference type="PANTHER" id="PTHR30349">
    <property type="entry name" value="PHAGE INTEGRASE-RELATED"/>
    <property type="match status" value="1"/>
</dbReference>
<dbReference type="PANTHER" id="PTHR30349:SF81">
    <property type="entry name" value="TYROSINE RECOMBINASE XERC"/>
    <property type="match status" value="1"/>
</dbReference>
<keyword evidence="8 11" id="KW-0238">DNA-binding</keyword>
<evidence type="ECO:0000313" key="15">
    <source>
        <dbReference type="Proteomes" id="UP000002383"/>
    </source>
</evidence>
<feature type="active site" evidence="11">
    <location>
        <position position="241"/>
    </location>
</feature>
<dbReference type="InterPro" id="IPR011931">
    <property type="entry name" value="Recomb_XerC"/>
</dbReference>
<dbReference type="Gene3D" id="1.10.443.10">
    <property type="entry name" value="Intergrase catalytic core"/>
    <property type="match status" value="1"/>
</dbReference>
<evidence type="ECO:0000256" key="3">
    <source>
        <dbReference type="ARBA" id="ARBA00015804"/>
    </source>
</evidence>
<dbReference type="GO" id="GO:0009037">
    <property type="term" value="F:tyrosine-based site-specific recombinase activity"/>
    <property type="evidence" value="ECO:0007669"/>
    <property type="project" value="UniProtKB-UniRule"/>
</dbReference>
<dbReference type="PROSITE" id="PS51898">
    <property type="entry name" value="TYR_RECOMBINASE"/>
    <property type="match status" value="1"/>
</dbReference>
<dbReference type="EMBL" id="CP001339">
    <property type="protein sequence ID" value="ACL71151.1"/>
    <property type="molecule type" value="Genomic_DNA"/>
</dbReference>
<dbReference type="PROSITE" id="PS51900">
    <property type="entry name" value="CB"/>
    <property type="match status" value="1"/>
</dbReference>
<evidence type="ECO:0000259" key="12">
    <source>
        <dbReference type="PROSITE" id="PS51898"/>
    </source>
</evidence>
<evidence type="ECO:0000259" key="13">
    <source>
        <dbReference type="PROSITE" id="PS51900"/>
    </source>
</evidence>
<dbReference type="AlphaFoldDB" id="B8GT91"/>
<evidence type="ECO:0000256" key="6">
    <source>
        <dbReference type="ARBA" id="ARBA00022829"/>
    </source>
</evidence>
<dbReference type="InterPro" id="IPR010998">
    <property type="entry name" value="Integrase_recombinase_N"/>
</dbReference>
<dbReference type="SUPFAM" id="SSF56349">
    <property type="entry name" value="DNA breaking-rejoining enzymes"/>
    <property type="match status" value="1"/>
</dbReference>
<dbReference type="Proteomes" id="UP000002383">
    <property type="component" value="Chromosome"/>
</dbReference>
<dbReference type="CDD" id="cd00798">
    <property type="entry name" value="INT_XerDC_C"/>
    <property type="match status" value="1"/>
</dbReference>
<protein>
    <recommendedName>
        <fullName evidence="3 11">Tyrosine recombinase XerC</fullName>
    </recommendedName>
</protein>
<dbReference type="Pfam" id="PF02899">
    <property type="entry name" value="Phage_int_SAM_1"/>
    <property type="match status" value="1"/>
</dbReference>
<comment type="function">
    <text evidence="11">Site-specific tyrosine recombinase, which acts by catalyzing the cutting and rejoining of the recombining DNA molecules. The XerC-XerD complex is essential to convert dimers of the bacterial chromosome into monomers to permit their segregation at cell division. It also contributes to the segregational stability of plasmids.</text>
</comment>
<evidence type="ECO:0000256" key="9">
    <source>
        <dbReference type="ARBA" id="ARBA00023172"/>
    </source>
</evidence>
<keyword evidence="10 11" id="KW-0131">Cell cycle</keyword>
<dbReference type="GO" id="GO:0006313">
    <property type="term" value="P:DNA transposition"/>
    <property type="evidence" value="ECO:0007669"/>
    <property type="project" value="UniProtKB-UniRule"/>
</dbReference>
<dbReference type="Pfam" id="PF00589">
    <property type="entry name" value="Phage_integrase"/>
    <property type="match status" value="1"/>
</dbReference>
<dbReference type="InterPro" id="IPR004107">
    <property type="entry name" value="Integrase_SAM-like_N"/>
</dbReference>
<comment type="subunit">
    <text evidence="11">Forms a cyclic heterotetrameric complex composed of two molecules of XerC and two molecules of XerD.</text>
</comment>
<feature type="active site" evidence="11">
    <location>
        <position position="264"/>
    </location>
</feature>
<keyword evidence="4 11" id="KW-0963">Cytoplasm</keyword>
<gene>
    <name evidence="11" type="primary">xerC</name>
    <name evidence="14" type="ordered locus">Tgr7_0047</name>
</gene>
<evidence type="ECO:0000256" key="7">
    <source>
        <dbReference type="ARBA" id="ARBA00022908"/>
    </source>
</evidence>
<dbReference type="InterPro" id="IPR023009">
    <property type="entry name" value="Tyrosine_recombinase_XerC/XerD"/>
</dbReference>
<dbReference type="InterPro" id="IPR011010">
    <property type="entry name" value="DNA_brk_join_enz"/>
</dbReference>
<keyword evidence="7 11" id="KW-0229">DNA integration</keyword>
<dbReference type="eggNOG" id="COG4973">
    <property type="taxonomic scope" value="Bacteria"/>
</dbReference>
<feature type="domain" description="Tyr recombinase" evidence="12">
    <location>
        <begin position="106"/>
        <end position="286"/>
    </location>
</feature>
<comment type="similarity">
    <text evidence="2 11">Belongs to the 'phage' integrase family. XerC subfamily.</text>
</comment>
<dbReference type="InterPro" id="IPR050090">
    <property type="entry name" value="Tyrosine_recombinase_XerCD"/>
</dbReference>
<dbReference type="Gene3D" id="1.10.150.130">
    <property type="match status" value="1"/>
</dbReference>
<dbReference type="STRING" id="396588.Tgr7_0047"/>
<dbReference type="NCBIfam" id="TIGR02224">
    <property type="entry name" value="recomb_XerC"/>
    <property type="match status" value="1"/>
</dbReference>
<keyword evidence="15" id="KW-1185">Reference proteome</keyword>
<proteinExistence type="inferred from homology"/>
<evidence type="ECO:0000313" key="14">
    <source>
        <dbReference type="EMBL" id="ACL71151.1"/>
    </source>
</evidence>
<feature type="active site" evidence="11">
    <location>
        <position position="169"/>
    </location>
</feature>
<evidence type="ECO:0000256" key="8">
    <source>
        <dbReference type="ARBA" id="ARBA00023125"/>
    </source>
</evidence>
<dbReference type="GO" id="GO:0007059">
    <property type="term" value="P:chromosome segregation"/>
    <property type="evidence" value="ECO:0007669"/>
    <property type="project" value="UniProtKB-UniRule"/>
</dbReference>
<evidence type="ECO:0000256" key="11">
    <source>
        <dbReference type="HAMAP-Rule" id="MF_01808"/>
    </source>
</evidence>
<evidence type="ECO:0000256" key="1">
    <source>
        <dbReference type="ARBA" id="ARBA00004496"/>
    </source>
</evidence>
<keyword evidence="6 11" id="KW-0159">Chromosome partition</keyword>
<dbReference type="OrthoDB" id="9801717at2"/>
<dbReference type="NCBIfam" id="NF001399">
    <property type="entry name" value="PRK00283.1"/>
    <property type="match status" value="1"/>
</dbReference>
<dbReference type="KEGG" id="tgr:Tgr7_0047"/>
<dbReference type="GO" id="GO:0003677">
    <property type="term" value="F:DNA binding"/>
    <property type="evidence" value="ECO:0007669"/>
    <property type="project" value="UniProtKB-UniRule"/>
</dbReference>
<organism evidence="14 15">
    <name type="scientific">Thioalkalivibrio sulfidiphilus (strain HL-EbGR7)</name>
    <dbReference type="NCBI Taxonomy" id="396588"/>
    <lineage>
        <taxon>Bacteria</taxon>
        <taxon>Pseudomonadati</taxon>
        <taxon>Pseudomonadota</taxon>
        <taxon>Gammaproteobacteria</taxon>
        <taxon>Chromatiales</taxon>
        <taxon>Ectothiorhodospiraceae</taxon>
        <taxon>Thioalkalivibrio</taxon>
    </lineage>
</organism>
<evidence type="ECO:0000256" key="4">
    <source>
        <dbReference type="ARBA" id="ARBA00022490"/>
    </source>
</evidence>
<accession>B8GT91</accession>
<keyword evidence="9 11" id="KW-0233">DNA recombination</keyword>
<evidence type="ECO:0000256" key="10">
    <source>
        <dbReference type="ARBA" id="ARBA00023306"/>
    </source>
</evidence>
<evidence type="ECO:0000256" key="5">
    <source>
        <dbReference type="ARBA" id="ARBA00022618"/>
    </source>
</evidence>
<feature type="active site" evidence="11">
    <location>
        <position position="145"/>
    </location>
</feature>
<name>B8GT91_THISH</name>
<evidence type="ECO:0000256" key="2">
    <source>
        <dbReference type="ARBA" id="ARBA00006657"/>
    </source>
</evidence>
<dbReference type="GO" id="GO:0005737">
    <property type="term" value="C:cytoplasm"/>
    <property type="evidence" value="ECO:0007669"/>
    <property type="project" value="UniProtKB-SubCell"/>
</dbReference>
<dbReference type="HOGENOM" id="CLU_027562_9_0_6"/>
<keyword evidence="5 11" id="KW-0132">Cell division</keyword>
<feature type="domain" description="Core-binding (CB)" evidence="13">
    <location>
        <begin position="3"/>
        <end position="85"/>
    </location>
</feature>
<dbReference type="InterPro" id="IPR044068">
    <property type="entry name" value="CB"/>
</dbReference>
<sequence length="298" mass="33219">MSVAKSPWIDRYLRHLREERRYSPHTVENYARDLRRLCEAVGDDWSSVKVHDIRALVAKEHRQGAGSKTLQRLLSAIRGFFNYLIREGVADANPALDVRAPKSGRKLPGVLDVDQVARLLDLPGDEALVVRDRAILELFYSSGLRLAELVGLDLVDVDLGDAQLRVTGKGRKARDLPIGRHAVAALKAWLPMRAGLAAADEQALFVGQRGRRLGARAVQTRLARHAGLQGLDRRVHPHLLRHSFASHLLESSGDLRAVQELLGHADISTTQVYTHLDYQHLAKVYDAAHPRARRKPSS</sequence>
<comment type="subcellular location">
    <subcellularLocation>
        <location evidence="1 11">Cytoplasm</location>
    </subcellularLocation>
</comment>
<dbReference type="RefSeq" id="WP_012636640.1">
    <property type="nucleotide sequence ID" value="NC_011901.1"/>
</dbReference>
<dbReference type="InterPro" id="IPR013762">
    <property type="entry name" value="Integrase-like_cat_sf"/>
</dbReference>
<feature type="active site" evidence="11">
    <location>
        <position position="238"/>
    </location>
</feature>